<keyword evidence="3" id="KW-1185">Reference proteome</keyword>
<accession>A0A8J3AAB4</accession>
<dbReference type="AlphaFoldDB" id="A0A8J3AAB4"/>
<name>A0A8J3AAB4_9ACTN</name>
<evidence type="ECO:0000313" key="2">
    <source>
        <dbReference type="EMBL" id="GGI08454.1"/>
    </source>
</evidence>
<protein>
    <submittedName>
        <fullName evidence="2">Uncharacterized protein</fullName>
    </submittedName>
</protein>
<dbReference type="RefSeq" id="WP_130650332.1">
    <property type="nucleotide sequence ID" value="NZ_BMHA01000012.1"/>
</dbReference>
<evidence type="ECO:0000313" key="3">
    <source>
        <dbReference type="Proteomes" id="UP000650511"/>
    </source>
</evidence>
<reference evidence="2" key="2">
    <citation type="submission" date="2020-09" db="EMBL/GenBank/DDBJ databases">
        <authorList>
            <person name="Sun Q."/>
            <person name="Zhou Y."/>
        </authorList>
    </citation>
    <scope>NUCLEOTIDE SEQUENCE</scope>
    <source>
        <strain evidence="2">CGMCC 1.14988</strain>
    </source>
</reference>
<dbReference type="EMBL" id="BMHA01000012">
    <property type="protein sequence ID" value="GGI08454.1"/>
    <property type="molecule type" value="Genomic_DNA"/>
</dbReference>
<comment type="caution">
    <text evidence="2">The sequence shown here is derived from an EMBL/GenBank/DDBJ whole genome shotgun (WGS) entry which is preliminary data.</text>
</comment>
<sequence>MGFFKKALMAKAGAFAFNKFQQRRGSGSGRGRGRGRGGSNSGLGGLVQQFLGGSGGGRRR</sequence>
<proteinExistence type="predicted"/>
<organism evidence="2 3">
    <name type="scientific">Egicoccus halophilus</name>
    <dbReference type="NCBI Taxonomy" id="1670830"/>
    <lineage>
        <taxon>Bacteria</taxon>
        <taxon>Bacillati</taxon>
        <taxon>Actinomycetota</taxon>
        <taxon>Nitriliruptoria</taxon>
        <taxon>Egicoccales</taxon>
        <taxon>Egicoccaceae</taxon>
        <taxon>Egicoccus</taxon>
    </lineage>
</organism>
<evidence type="ECO:0000256" key="1">
    <source>
        <dbReference type="SAM" id="MobiDB-lite"/>
    </source>
</evidence>
<reference evidence="2" key="1">
    <citation type="journal article" date="2014" name="Int. J. Syst. Evol. Microbiol.">
        <title>Complete genome sequence of Corynebacterium casei LMG S-19264T (=DSM 44701T), isolated from a smear-ripened cheese.</title>
        <authorList>
            <consortium name="US DOE Joint Genome Institute (JGI-PGF)"/>
            <person name="Walter F."/>
            <person name="Albersmeier A."/>
            <person name="Kalinowski J."/>
            <person name="Ruckert C."/>
        </authorList>
    </citation>
    <scope>NUCLEOTIDE SEQUENCE</scope>
    <source>
        <strain evidence="2">CGMCC 1.14988</strain>
    </source>
</reference>
<feature type="compositionally biased region" description="Gly residues" evidence="1">
    <location>
        <begin position="26"/>
        <end position="45"/>
    </location>
</feature>
<dbReference type="Proteomes" id="UP000650511">
    <property type="component" value="Unassembled WGS sequence"/>
</dbReference>
<feature type="region of interest" description="Disordered" evidence="1">
    <location>
        <begin position="20"/>
        <end position="60"/>
    </location>
</feature>
<gene>
    <name evidence="2" type="ORF">GCM10011354_29160</name>
</gene>